<evidence type="ECO:0000256" key="4">
    <source>
        <dbReference type="ARBA" id="ARBA00022989"/>
    </source>
</evidence>
<dbReference type="PaxDb" id="522772-Dacet_2780"/>
<gene>
    <name evidence="7" type="ordered locus">Dacet_2780</name>
</gene>
<dbReference type="GO" id="GO:0005886">
    <property type="term" value="C:plasma membrane"/>
    <property type="evidence" value="ECO:0007669"/>
    <property type="project" value="UniProtKB-SubCell"/>
</dbReference>
<accession>D4H5U1</accession>
<name>D4H5U1_DENA2</name>
<evidence type="ECO:0000256" key="5">
    <source>
        <dbReference type="ARBA" id="ARBA00023136"/>
    </source>
</evidence>
<dbReference type="STRING" id="522772.Dacet_2780"/>
<dbReference type="InterPro" id="IPR000390">
    <property type="entry name" value="Small_drug/metabolite_transptr"/>
</dbReference>
<evidence type="ECO:0000256" key="6">
    <source>
        <dbReference type="SAM" id="Phobius"/>
    </source>
</evidence>
<keyword evidence="5 6" id="KW-0472">Membrane</keyword>
<protein>
    <submittedName>
        <fullName evidence="7">Small multidrug resistance protein</fullName>
    </submittedName>
</protein>
<comment type="subcellular location">
    <subcellularLocation>
        <location evidence="1">Cell membrane</location>
        <topology evidence="1">Multi-pass membrane protein</topology>
    </subcellularLocation>
</comment>
<dbReference type="RefSeq" id="WP_013012025.1">
    <property type="nucleotide sequence ID" value="NC_013943.1"/>
</dbReference>
<dbReference type="PANTHER" id="PTHR30561:SF9">
    <property type="entry name" value="4-AMINO-4-DEOXY-L-ARABINOSE-PHOSPHOUNDECAPRENOL FLIPPASE SUBUNIT ARNF-RELATED"/>
    <property type="match status" value="1"/>
</dbReference>
<dbReference type="EMBL" id="CP001968">
    <property type="protein sequence ID" value="ADD69532.1"/>
    <property type="molecule type" value="Genomic_DNA"/>
</dbReference>
<evidence type="ECO:0000313" key="8">
    <source>
        <dbReference type="Proteomes" id="UP000002012"/>
    </source>
</evidence>
<organism evidence="7 8">
    <name type="scientific">Denitrovibrio acetiphilus (strain DSM 12809 / NBRC 114555 / N2460)</name>
    <dbReference type="NCBI Taxonomy" id="522772"/>
    <lineage>
        <taxon>Bacteria</taxon>
        <taxon>Pseudomonadati</taxon>
        <taxon>Deferribacterota</taxon>
        <taxon>Deferribacteres</taxon>
        <taxon>Deferribacterales</taxon>
        <taxon>Geovibrionaceae</taxon>
        <taxon>Denitrovibrio</taxon>
    </lineage>
</organism>
<evidence type="ECO:0000256" key="3">
    <source>
        <dbReference type="ARBA" id="ARBA00022692"/>
    </source>
</evidence>
<dbReference type="PANTHER" id="PTHR30561">
    <property type="entry name" value="SMR FAMILY PROTON-DEPENDENT DRUG EFFLUX TRANSPORTER SUGE"/>
    <property type="match status" value="1"/>
</dbReference>
<dbReference type="Proteomes" id="UP000002012">
    <property type="component" value="Chromosome"/>
</dbReference>
<dbReference type="AlphaFoldDB" id="D4H5U1"/>
<proteinExistence type="predicted"/>
<dbReference type="KEGG" id="dap:Dacet_2780"/>
<dbReference type="HOGENOM" id="CLU_131462_2_3_0"/>
<evidence type="ECO:0000313" key="7">
    <source>
        <dbReference type="EMBL" id="ADD69532.1"/>
    </source>
</evidence>
<reference evidence="7 8" key="1">
    <citation type="journal article" date="2010" name="Stand. Genomic Sci.">
        <title>Complete genome sequence of Denitrovibrio acetiphilus type strain (N2460).</title>
        <authorList>
            <person name="Kiss H."/>
            <person name="Lang E."/>
            <person name="Lapidus A."/>
            <person name="Copeland A."/>
            <person name="Nolan M."/>
            <person name="Glavina Del Rio T."/>
            <person name="Chen F."/>
            <person name="Lucas S."/>
            <person name="Tice H."/>
            <person name="Cheng J.F."/>
            <person name="Han C."/>
            <person name="Goodwin L."/>
            <person name="Pitluck S."/>
            <person name="Liolios K."/>
            <person name="Pati A."/>
            <person name="Ivanova N."/>
            <person name="Mavromatis K."/>
            <person name="Chen A."/>
            <person name="Palaniappan K."/>
            <person name="Land M."/>
            <person name="Hauser L."/>
            <person name="Chang Y.J."/>
            <person name="Jeffries C.D."/>
            <person name="Detter J.C."/>
            <person name="Brettin T."/>
            <person name="Spring S."/>
            <person name="Rohde M."/>
            <person name="Goker M."/>
            <person name="Woyke T."/>
            <person name="Bristow J."/>
            <person name="Eisen J.A."/>
            <person name="Markowitz V."/>
            <person name="Hugenholtz P."/>
            <person name="Kyrpides N.C."/>
            <person name="Klenk H.P."/>
        </authorList>
    </citation>
    <scope>NUCLEOTIDE SEQUENCE [LARGE SCALE GENOMIC DNA]</scope>
    <source>
        <strain evidence="8">DSM 12809 / NBRC 114555 / N2460</strain>
    </source>
</reference>
<dbReference type="InParanoid" id="D4H5U1"/>
<dbReference type="Gene3D" id="1.10.3730.20">
    <property type="match status" value="1"/>
</dbReference>
<feature type="transmembrane region" description="Helical" evidence="6">
    <location>
        <begin position="41"/>
        <end position="65"/>
    </location>
</feature>
<dbReference type="SUPFAM" id="SSF103481">
    <property type="entry name" value="Multidrug resistance efflux transporter EmrE"/>
    <property type="match status" value="1"/>
</dbReference>
<keyword evidence="4 6" id="KW-1133">Transmembrane helix</keyword>
<evidence type="ECO:0000256" key="2">
    <source>
        <dbReference type="ARBA" id="ARBA00022475"/>
    </source>
</evidence>
<keyword evidence="2" id="KW-1003">Cell membrane</keyword>
<feature type="transmembrane region" description="Helical" evidence="6">
    <location>
        <begin position="77"/>
        <end position="97"/>
    </location>
</feature>
<keyword evidence="3 6" id="KW-0812">Transmembrane</keyword>
<evidence type="ECO:0000256" key="1">
    <source>
        <dbReference type="ARBA" id="ARBA00004651"/>
    </source>
</evidence>
<sequence>MNGYLYVAATVFCTVYGQLVLKWRIGMYGALPEGFSCKIMFLLRLICDPFIFSGFGAAFIAALFWMAAMTKFDISQVYPIIVGGLAMLTSVFAIVFLREPLTLMKLFGLVLIVAGVYCIGRP</sequence>
<feature type="transmembrane region" description="Helical" evidence="6">
    <location>
        <begin position="103"/>
        <end position="120"/>
    </location>
</feature>
<dbReference type="InterPro" id="IPR037185">
    <property type="entry name" value="EmrE-like"/>
</dbReference>
<keyword evidence="8" id="KW-1185">Reference proteome</keyword>
<dbReference type="eggNOG" id="COG2076">
    <property type="taxonomic scope" value="Bacteria"/>
</dbReference>
<dbReference type="GO" id="GO:0022857">
    <property type="term" value="F:transmembrane transporter activity"/>
    <property type="evidence" value="ECO:0007669"/>
    <property type="project" value="InterPro"/>
</dbReference>
<dbReference type="OrthoDB" id="517481at2"/>